<evidence type="ECO:0000313" key="1">
    <source>
        <dbReference type="EMBL" id="DAG90770.1"/>
    </source>
</evidence>
<organism evidence="1">
    <name type="scientific">Ackermannviridae sp</name>
    <dbReference type="NCBI Taxonomy" id="2831612"/>
    <lineage>
        <taxon>Viruses</taxon>
        <taxon>Duplodnaviria</taxon>
        <taxon>Heunggongvirae</taxon>
        <taxon>Uroviricota</taxon>
        <taxon>Caudoviricetes</taxon>
        <taxon>Pantevenvirales</taxon>
        <taxon>Ackermannviridae</taxon>
    </lineage>
</organism>
<dbReference type="EMBL" id="BK035277">
    <property type="protein sequence ID" value="DAG90770.1"/>
    <property type="molecule type" value="Genomic_DNA"/>
</dbReference>
<accession>A0A8S5VLB7</accession>
<proteinExistence type="predicted"/>
<name>A0A8S5VLB7_9CAUD</name>
<sequence>MSKIFTREDVTPYRRDYTATVPTAKGERLMVELIRCEDCKSPRSTAAIWYKRGYTKTRLASWWAVDTYATEPDGSCWGRYNPTHIPGENKLNFEWVLPATEENAEKILAEVARLAGIV</sequence>
<protein>
    <submittedName>
        <fullName evidence="1">Uncharacterized protein</fullName>
    </submittedName>
</protein>
<reference evidence="1" key="1">
    <citation type="journal article" date="2021" name="Proc. Natl. Acad. Sci. U.S.A.">
        <title>A Catalog of Tens of Thousands of Viruses from Human Metagenomes Reveals Hidden Associations with Chronic Diseases.</title>
        <authorList>
            <person name="Tisza M.J."/>
            <person name="Buck C.B."/>
        </authorList>
    </citation>
    <scope>NUCLEOTIDE SEQUENCE</scope>
    <source>
        <strain evidence="1">Ct0Ba24</strain>
    </source>
</reference>